<keyword evidence="3" id="KW-1185">Reference proteome</keyword>
<gene>
    <name evidence="2" type="ORF">BDZ94DRAFT_1322377</name>
</gene>
<accession>A0A9P5Y5N7</accession>
<name>A0A9P5Y5N7_9AGAR</name>
<sequence length="87" mass="9184">MRLSLKVFLSAVAIPCVVSTSIPVVGDYADLYAACEAFGPDAYAAVRYEHGPPKIFKFGVCQATRDPEQGVAKSGAICRAGSCYGYS</sequence>
<evidence type="ECO:0000313" key="2">
    <source>
        <dbReference type="EMBL" id="KAF9462733.1"/>
    </source>
</evidence>
<protein>
    <submittedName>
        <fullName evidence="2">Uncharacterized protein</fullName>
    </submittedName>
</protein>
<dbReference type="EMBL" id="MU150269">
    <property type="protein sequence ID" value="KAF9462733.1"/>
    <property type="molecule type" value="Genomic_DNA"/>
</dbReference>
<organism evidence="2 3">
    <name type="scientific">Collybia nuda</name>
    <dbReference type="NCBI Taxonomy" id="64659"/>
    <lineage>
        <taxon>Eukaryota</taxon>
        <taxon>Fungi</taxon>
        <taxon>Dikarya</taxon>
        <taxon>Basidiomycota</taxon>
        <taxon>Agaricomycotina</taxon>
        <taxon>Agaricomycetes</taxon>
        <taxon>Agaricomycetidae</taxon>
        <taxon>Agaricales</taxon>
        <taxon>Tricholomatineae</taxon>
        <taxon>Clitocybaceae</taxon>
        <taxon>Collybia</taxon>
    </lineage>
</organism>
<feature type="chain" id="PRO_5040114691" evidence="1">
    <location>
        <begin position="20"/>
        <end position="87"/>
    </location>
</feature>
<comment type="caution">
    <text evidence="2">The sequence shown here is derived from an EMBL/GenBank/DDBJ whole genome shotgun (WGS) entry which is preliminary data.</text>
</comment>
<evidence type="ECO:0000313" key="3">
    <source>
        <dbReference type="Proteomes" id="UP000807353"/>
    </source>
</evidence>
<keyword evidence="1" id="KW-0732">Signal</keyword>
<dbReference type="AlphaFoldDB" id="A0A9P5Y5N7"/>
<dbReference type="Proteomes" id="UP000807353">
    <property type="component" value="Unassembled WGS sequence"/>
</dbReference>
<feature type="signal peptide" evidence="1">
    <location>
        <begin position="1"/>
        <end position="19"/>
    </location>
</feature>
<proteinExistence type="predicted"/>
<evidence type="ECO:0000256" key="1">
    <source>
        <dbReference type="SAM" id="SignalP"/>
    </source>
</evidence>
<reference evidence="2" key="1">
    <citation type="submission" date="2020-11" db="EMBL/GenBank/DDBJ databases">
        <authorList>
            <consortium name="DOE Joint Genome Institute"/>
            <person name="Ahrendt S."/>
            <person name="Riley R."/>
            <person name="Andreopoulos W."/>
            <person name="Labutti K."/>
            <person name="Pangilinan J."/>
            <person name="Ruiz-Duenas F.J."/>
            <person name="Barrasa J.M."/>
            <person name="Sanchez-Garcia M."/>
            <person name="Camarero S."/>
            <person name="Miyauchi S."/>
            <person name="Serrano A."/>
            <person name="Linde D."/>
            <person name="Babiker R."/>
            <person name="Drula E."/>
            <person name="Ayuso-Fernandez I."/>
            <person name="Pacheco R."/>
            <person name="Padilla G."/>
            <person name="Ferreira P."/>
            <person name="Barriuso J."/>
            <person name="Kellner H."/>
            <person name="Castanera R."/>
            <person name="Alfaro M."/>
            <person name="Ramirez L."/>
            <person name="Pisabarro A.G."/>
            <person name="Kuo A."/>
            <person name="Tritt A."/>
            <person name="Lipzen A."/>
            <person name="He G."/>
            <person name="Yan M."/>
            <person name="Ng V."/>
            <person name="Cullen D."/>
            <person name="Martin F."/>
            <person name="Rosso M.-N."/>
            <person name="Henrissat B."/>
            <person name="Hibbett D."/>
            <person name="Martinez A.T."/>
            <person name="Grigoriev I.V."/>
        </authorList>
    </citation>
    <scope>NUCLEOTIDE SEQUENCE</scope>
    <source>
        <strain evidence="2">CBS 247.69</strain>
    </source>
</reference>